<name>A0ABP8V2P5_9GAMM</name>
<dbReference type="Proteomes" id="UP001500604">
    <property type="component" value="Unassembled WGS sequence"/>
</dbReference>
<feature type="coiled-coil region" evidence="1">
    <location>
        <begin position="19"/>
        <end position="53"/>
    </location>
</feature>
<reference evidence="3" key="1">
    <citation type="journal article" date="2019" name="Int. J. Syst. Evol. Microbiol.">
        <title>The Global Catalogue of Microorganisms (GCM) 10K type strain sequencing project: providing services to taxonomists for standard genome sequencing and annotation.</title>
        <authorList>
            <consortium name="The Broad Institute Genomics Platform"/>
            <consortium name="The Broad Institute Genome Sequencing Center for Infectious Disease"/>
            <person name="Wu L."/>
            <person name="Ma J."/>
        </authorList>
    </citation>
    <scope>NUCLEOTIDE SEQUENCE [LARGE SCALE GENOMIC DNA]</scope>
    <source>
        <strain evidence="3">JCM 17805</strain>
    </source>
</reference>
<dbReference type="Gene3D" id="1.20.5.300">
    <property type="match status" value="1"/>
</dbReference>
<comment type="caution">
    <text evidence="2">The sequence shown here is derived from an EMBL/GenBank/DDBJ whole genome shotgun (WGS) entry which is preliminary data.</text>
</comment>
<evidence type="ECO:0008006" key="4">
    <source>
        <dbReference type="Google" id="ProtNLM"/>
    </source>
</evidence>
<dbReference type="Pfam" id="PF04102">
    <property type="entry name" value="SlyX"/>
    <property type="match status" value="1"/>
</dbReference>
<dbReference type="PANTHER" id="PTHR36508">
    <property type="entry name" value="PROTEIN SLYX"/>
    <property type="match status" value="1"/>
</dbReference>
<dbReference type="PANTHER" id="PTHR36508:SF1">
    <property type="entry name" value="PROTEIN SLYX"/>
    <property type="match status" value="1"/>
</dbReference>
<protein>
    <recommendedName>
        <fullName evidence="4">Protein SlyX homolog</fullName>
    </recommendedName>
</protein>
<evidence type="ECO:0000256" key="1">
    <source>
        <dbReference type="SAM" id="Coils"/>
    </source>
</evidence>
<evidence type="ECO:0000313" key="2">
    <source>
        <dbReference type="EMBL" id="GAA4649112.1"/>
    </source>
</evidence>
<gene>
    <name evidence="2" type="ORF">GCM10023116_13860</name>
</gene>
<dbReference type="EMBL" id="BAABFL010000121">
    <property type="protein sequence ID" value="GAA4649112.1"/>
    <property type="molecule type" value="Genomic_DNA"/>
</dbReference>
<keyword evidence="3" id="KW-1185">Reference proteome</keyword>
<keyword evidence="1" id="KW-0175">Coiled coil</keyword>
<dbReference type="RefSeq" id="WP_345194875.1">
    <property type="nucleotide sequence ID" value="NZ_BAABFL010000121.1"/>
</dbReference>
<proteinExistence type="predicted"/>
<evidence type="ECO:0000313" key="3">
    <source>
        <dbReference type="Proteomes" id="UP001500604"/>
    </source>
</evidence>
<sequence>MSDELLEVQTQLSFQEDSLQTLNDVVTRQQKDIERLTIEIERLREQFQTMVTMQLEEHEEPPPHY</sequence>
<dbReference type="InterPro" id="IPR007236">
    <property type="entry name" value="SlyX"/>
</dbReference>
<organism evidence="2 3">
    <name type="scientific">Kistimonas scapharcae</name>
    <dbReference type="NCBI Taxonomy" id="1036133"/>
    <lineage>
        <taxon>Bacteria</taxon>
        <taxon>Pseudomonadati</taxon>
        <taxon>Pseudomonadota</taxon>
        <taxon>Gammaproteobacteria</taxon>
        <taxon>Oceanospirillales</taxon>
        <taxon>Endozoicomonadaceae</taxon>
        <taxon>Kistimonas</taxon>
    </lineage>
</organism>
<accession>A0ABP8V2P5</accession>